<dbReference type="PANTHER" id="PTHR23507:SF39">
    <property type="entry name" value="GH23453P-RELATED"/>
    <property type="match status" value="1"/>
</dbReference>
<dbReference type="GO" id="GO:0015647">
    <property type="term" value="F:peptidoglycan transmembrane transporter activity"/>
    <property type="evidence" value="ECO:0007669"/>
    <property type="project" value="EnsemblMetazoa"/>
</dbReference>
<dbReference type="EMBL" id="CM000362">
    <property type="protein sequence ID" value="EDX06308.1"/>
    <property type="molecule type" value="Genomic_DNA"/>
</dbReference>
<feature type="transmembrane region" description="Helical" evidence="6">
    <location>
        <begin position="320"/>
        <end position="344"/>
    </location>
</feature>
<dbReference type="Gene3D" id="1.20.1250.20">
    <property type="entry name" value="MFS general substrate transporter like domains"/>
    <property type="match status" value="1"/>
</dbReference>
<proteinExistence type="predicted"/>
<evidence type="ECO:0000313" key="7">
    <source>
        <dbReference type="EMBL" id="EDX06308.1"/>
    </source>
</evidence>
<sequence length="613" mass="67541">MNEEPHAHENLVAKAQRSGFADAEVASTGSEKNRSSGASAIVAGTEPPGNPQASRPQSLSIYLLEPFILILLFAYNFSSTVLKNEVIYQSCTAGFGYPDSVCQLLGTKNVTNETKRIEEQVQPYAAQVTLAMRLVECFIPAFCGLFAGSWADHYGRKPLLMCSFLGYGLQYLISAAIAYCAMHTQGLVSPWWYVLSIIPLSCLGSSVTYSVAAVCLIADVSDGRVRSYRMIAYELAIYVGLLLGSLGSGYAYEATDAYIVFSISAVCIFTAVFLMALLLPESLPARNRTLSTPSTGTGVIAMLKSLWSTYSKPREHQNRFMLTIIMVVLLLTAFVSDGSNSVFYKFMRIKFHWTVKQFTEYETVGILVPAVAGSGGVLFIWSLRKCTNSAILWLALVSLLSHCSSSLMKGFALESWQIYVAIGLGVFKSLVNPMCRTMITNLLPADERGKIFALLGVLQALSPLISSTLYVAIYTRTLNTEPGIFNVFSACLFGIGIILLGTVWHKKSRNLVYYEPVLNDLWANRSGEWKKAPVMPSLAITYTGGLDWLGDSLDSSVYQLEPIYILDCRAVTYTSHTNPSVEFGELCFANISRSHSPFPWEKSFNYRSKIFSH</sequence>
<keyword evidence="8" id="KW-1185">Reference proteome</keyword>
<reference evidence="7 8" key="1">
    <citation type="journal article" date="2007" name="Nature">
        <title>Evolution of genes and genomes on the Drosophila phylogeny.</title>
        <authorList>
            <consortium name="Drosophila 12 Genomes Consortium"/>
            <person name="Clark A.G."/>
            <person name="Eisen M.B."/>
            <person name="Smith D.R."/>
            <person name="Bergman C.M."/>
            <person name="Oliver B."/>
            <person name="Markow T.A."/>
            <person name="Kaufman T.C."/>
            <person name="Kellis M."/>
            <person name="Gelbart W."/>
            <person name="Iyer V.N."/>
            <person name="Pollard D.A."/>
            <person name="Sackton T.B."/>
            <person name="Larracuente A.M."/>
            <person name="Singh N.D."/>
            <person name="Abad J.P."/>
            <person name="Abt D.N."/>
            <person name="Adryan B."/>
            <person name="Aguade M."/>
            <person name="Akashi H."/>
            <person name="Anderson W.W."/>
            <person name="Aquadro C.F."/>
            <person name="Ardell D.H."/>
            <person name="Arguello R."/>
            <person name="Artieri C.G."/>
            <person name="Barbash D.A."/>
            <person name="Barker D."/>
            <person name="Barsanti P."/>
            <person name="Batterham P."/>
            <person name="Batzoglou S."/>
            <person name="Begun D."/>
            <person name="Bhutkar A."/>
            <person name="Blanco E."/>
            <person name="Bosak S.A."/>
            <person name="Bradley R.K."/>
            <person name="Brand A.D."/>
            <person name="Brent M.R."/>
            <person name="Brooks A.N."/>
            <person name="Brown R.H."/>
            <person name="Butlin R.K."/>
            <person name="Caggese C."/>
            <person name="Calvi B.R."/>
            <person name="Bernardo de Carvalho A."/>
            <person name="Caspi A."/>
            <person name="Castrezana S."/>
            <person name="Celniker S.E."/>
            <person name="Chang J.L."/>
            <person name="Chapple C."/>
            <person name="Chatterji S."/>
            <person name="Chinwalla A."/>
            <person name="Civetta A."/>
            <person name="Clifton S.W."/>
            <person name="Comeron J.M."/>
            <person name="Costello J.C."/>
            <person name="Coyne J.A."/>
            <person name="Daub J."/>
            <person name="David R.G."/>
            <person name="Delcher A.L."/>
            <person name="Delehaunty K."/>
            <person name="Do C.B."/>
            <person name="Ebling H."/>
            <person name="Edwards K."/>
            <person name="Eickbush T."/>
            <person name="Evans J.D."/>
            <person name="Filipski A."/>
            <person name="Findeiss S."/>
            <person name="Freyhult E."/>
            <person name="Fulton L."/>
            <person name="Fulton R."/>
            <person name="Garcia A.C."/>
            <person name="Gardiner A."/>
            <person name="Garfield D.A."/>
            <person name="Garvin B.E."/>
            <person name="Gibson G."/>
            <person name="Gilbert D."/>
            <person name="Gnerre S."/>
            <person name="Godfrey J."/>
            <person name="Good R."/>
            <person name="Gotea V."/>
            <person name="Gravely B."/>
            <person name="Greenberg A.J."/>
            <person name="Griffiths-Jones S."/>
            <person name="Gross S."/>
            <person name="Guigo R."/>
            <person name="Gustafson E.A."/>
            <person name="Haerty W."/>
            <person name="Hahn M.W."/>
            <person name="Halligan D.L."/>
            <person name="Halpern A.L."/>
            <person name="Halter G.M."/>
            <person name="Han M.V."/>
            <person name="Heger A."/>
            <person name="Hillier L."/>
            <person name="Hinrichs A.S."/>
            <person name="Holmes I."/>
            <person name="Hoskins R.A."/>
            <person name="Hubisz M.J."/>
            <person name="Hultmark D."/>
            <person name="Huntley M.A."/>
            <person name="Jaffe D.B."/>
            <person name="Jagadeeshan S."/>
            <person name="Jeck W.R."/>
            <person name="Johnson J."/>
            <person name="Jones C.D."/>
            <person name="Jordan W.C."/>
            <person name="Karpen G.H."/>
            <person name="Kataoka E."/>
            <person name="Keightley P.D."/>
            <person name="Kheradpour P."/>
            <person name="Kirkness E.F."/>
            <person name="Koerich L.B."/>
            <person name="Kristiansen K."/>
            <person name="Kudrna D."/>
            <person name="Kulathinal R.J."/>
            <person name="Kumar S."/>
            <person name="Kwok R."/>
            <person name="Lander E."/>
            <person name="Langley C.H."/>
            <person name="Lapoint R."/>
            <person name="Lazzaro B.P."/>
            <person name="Lee S.J."/>
            <person name="Levesque L."/>
            <person name="Li R."/>
            <person name="Lin C.F."/>
            <person name="Lin M.F."/>
            <person name="Lindblad-Toh K."/>
            <person name="Llopart A."/>
            <person name="Long M."/>
            <person name="Low L."/>
            <person name="Lozovsky E."/>
            <person name="Lu J."/>
            <person name="Luo M."/>
            <person name="Machado C.A."/>
            <person name="Makalowski W."/>
            <person name="Marzo M."/>
            <person name="Matsuda M."/>
            <person name="Matzkin L."/>
            <person name="McAllister B."/>
            <person name="McBride C.S."/>
            <person name="McKernan B."/>
            <person name="McKernan K."/>
            <person name="Mendez-Lago M."/>
            <person name="Minx P."/>
            <person name="Mollenhauer M.U."/>
            <person name="Montooth K."/>
            <person name="Mount S.M."/>
            <person name="Mu X."/>
            <person name="Myers E."/>
            <person name="Negre B."/>
            <person name="Newfeld S."/>
            <person name="Nielsen R."/>
            <person name="Noor M.A."/>
            <person name="O'Grady P."/>
            <person name="Pachter L."/>
            <person name="Papaceit M."/>
            <person name="Parisi M.J."/>
            <person name="Parisi M."/>
            <person name="Parts L."/>
            <person name="Pedersen J.S."/>
            <person name="Pesole G."/>
            <person name="Phillippy A.M."/>
            <person name="Ponting C.P."/>
            <person name="Pop M."/>
            <person name="Porcelli D."/>
            <person name="Powell J.R."/>
            <person name="Prohaska S."/>
            <person name="Pruitt K."/>
            <person name="Puig M."/>
            <person name="Quesneville H."/>
            <person name="Ram K.R."/>
            <person name="Rand D."/>
            <person name="Rasmussen M.D."/>
            <person name="Reed L.K."/>
            <person name="Reenan R."/>
            <person name="Reily A."/>
            <person name="Remington K.A."/>
            <person name="Rieger T.T."/>
            <person name="Ritchie M.G."/>
            <person name="Robin C."/>
            <person name="Rogers Y.H."/>
            <person name="Rohde C."/>
            <person name="Rozas J."/>
            <person name="Rubenfield M.J."/>
            <person name="Ruiz A."/>
            <person name="Russo S."/>
            <person name="Salzberg S.L."/>
            <person name="Sanchez-Gracia A."/>
            <person name="Saranga D.J."/>
            <person name="Sato H."/>
            <person name="Schaeffer S.W."/>
            <person name="Schatz M.C."/>
            <person name="Schlenke T."/>
            <person name="Schwartz R."/>
            <person name="Segarra C."/>
            <person name="Singh R.S."/>
            <person name="Sirot L."/>
            <person name="Sirota M."/>
            <person name="Sisneros N.B."/>
            <person name="Smith C.D."/>
            <person name="Smith T.F."/>
            <person name="Spieth J."/>
            <person name="Stage D.E."/>
            <person name="Stark A."/>
            <person name="Stephan W."/>
            <person name="Strausberg R.L."/>
            <person name="Strempel S."/>
            <person name="Sturgill D."/>
            <person name="Sutton G."/>
            <person name="Sutton G.G."/>
            <person name="Tao W."/>
            <person name="Teichmann S."/>
            <person name="Tobari Y.N."/>
            <person name="Tomimura Y."/>
            <person name="Tsolas J.M."/>
            <person name="Valente V.L."/>
            <person name="Venter E."/>
            <person name="Venter J.C."/>
            <person name="Vicario S."/>
            <person name="Vieira F.G."/>
            <person name="Vilella A.J."/>
            <person name="Villasante A."/>
            <person name="Walenz B."/>
            <person name="Wang J."/>
            <person name="Wasserman M."/>
            <person name="Watts T."/>
            <person name="Wilson D."/>
            <person name="Wilson R.K."/>
            <person name="Wing R.A."/>
            <person name="Wolfner M.F."/>
            <person name="Wong A."/>
            <person name="Wong G.K."/>
            <person name="Wu C.I."/>
            <person name="Wu G."/>
            <person name="Yamamoto D."/>
            <person name="Yang H.P."/>
            <person name="Yang S.P."/>
            <person name="Yorke J.A."/>
            <person name="Yoshida K."/>
            <person name="Zdobnov E."/>
            <person name="Zhang P."/>
            <person name="Zhang Y."/>
            <person name="Zimin A.V."/>
            <person name="Baldwin J."/>
            <person name="Abdouelleil A."/>
            <person name="Abdulkadir J."/>
            <person name="Abebe A."/>
            <person name="Abera B."/>
            <person name="Abreu J."/>
            <person name="Acer S.C."/>
            <person name="Aftuck L."/>
            <person name="Alexander A."/>
            <person name="An P."/>
            <person name="Anderson E."/>
            <person name="Anderson S."/>
            <person name="Arachi H."/>
            <person name="Azer M."/>
            <person name="Bachantsang P."/>
            <person name="Barry A."/>
            <person name="Bayul T."/>
            <person name="Berlin A."/>
            <person name="Bessette D."/>
            <person name="Bloom T."/>
            <person name="Blye J."/>
            <person name="Boguslavskiy L."/>
            <person name="Bonnet C."/>
            <person name="Boukhgalter B."/>
            <person name="Bourzgui I."/>
            <person name="Brown A."/>
            <person name="Cahill P."/>
            <person name="Channer S."/>
            <person name="Cheshatsang Y."/>
            <person name="Chuda L."/>
            <person name="Citroen M."/>
            <person name="Collymore A."/>
            <person name="Cooke P."/>
            <person name="Costello M."/>
            <person name="D'Aco K."/>
            <person name="Daza R."/>
            <person name="De Haan G."/>
            <person name="DeGray S."/>
            <person name="DeMaso C."/>
            <person name="Dhargay N."/>
            <person name="Dooley K."/>
            <person name="Dooley E."/>
            <person name="Doricent M."/>
            <person name="Dorje P."/>
            <person name="Dorjee K."/>
            <person name="Dupes A."/>
            <person name="Elong R."/>
            <person name="Falk J."/>
            <person name="Farina A."/>
            <person name="Faro S."/>
            <person name="Ferguson D."/>
            <person name="Fisher S."/>
            <person name="Foley C.D."/>
            <person name="Franke A."/>
            <person name="Friedrich D."/>
            <person name="Gadbois L."/>
            <person name="Gearin G."/>
            <person name="Gearin C.R."/>
            <person name="Giannoukos G."/>
            <person name="Goode T."/>
            <person name="Graham J."/>
            <person name="Grandbois E."/>
            <person name="Grewal S."/>
            <person name="Gyaltsen K."/>
            <person name="Hafez N."/>
            <person name="Hagos B."/>
            <person name="Hall J."/>
            <person name="Henson C."/>
            <person name="Hollinger A."/>
            <person name="Honan T."/>
            <person name="Huard M.D."/>
            <person name="Hughes L."/>
            <person name="Hurhula B."/>
            <person name="Husby M.E."/>
            <person name="Kamat A."/>
            <person name="Kanga B."/>
            <person name="Kashin S."/>
            <person name="Khazanovich D."/>
            <person name="Kisner P."/>
            <person name="Lance K."/>
            <person name="Lara M."/>
            <person name="Lee W."/>
            <person name="Lennon N."/>
            <person name="Letendre F."/>
            <person name="LeVine R."/>
            <person name="Lipovsky A."/>
            <person name="Liu X."/>
            <person name="Liu J."/>
            <person name="Liu S."/>
            <person name="Lokyitsang T."/>
            <person name="Lokyitsang Y."/>
            <person name="Lubonja R."/>
            <person name="Lui A."/>
            <person name="MacDonald P."/>
            <person name="Magnisalis V."/>
            <person name="Maru K."/>
            <person name="Matthews C."/>
            <person name="McCusker W."/>
            <person name="McDonough S."/>
            <person name="Mehta T."/>
            <person name="Meldrim J."/>
            <person name="Meneus L."/>
            <person name="Mihai O."/>
            <person name="Mihalev A."/>
            <person name="Mihova T."/>
            <person name="Mittelman R."/>
            <person name="Mlenga V."/>
            <person name="Montmayeur A."/>
            <person name="Mulrain L."/>
            <person name="Navidi A."/>
            <person name="Naylor J."/>
            <person name="Negash T."/>
            <person name="Nguyen T."/>
            <person name="Nguyen N."/>
            <person name="Nicol R."/>
            <person name="Norbu C."/>
            <person name="Norbu N."/>
            <person name="Novod N."/>
            <person name="O'Neill B."/>
            <person name="Osman S."/>
            <person name="Markiewicz E."/>
            <person name="Oyono O.L."/>
            <person name="Patti C."/>
            <person name="Phunkhang P."/>
            <person name="Pierre F."/>
            <person name="Priest M."/>
            <person name="Raghuraman S."/>
            <person name="Rege F."/>
            <person name="Reyes R."/>
            <person name="Rise C."/>
            <person name="Rogov P."/>
            <person name="Ross K."/>
            <person name="Ryan E."/>
            <person name="Settipalli S."/>
            <person name="Shea T."/>
            <person name="Sherpa N."/>
            <person name="Shi L."/>
            <person name="Shih D."/>
            <person name="Sparrow T."/>
            <person name="Spaulding J."/>
            <person name="Stalker J."/>
            <person name="Stange-Thomann N."/>
            <person name="Stavropoulos S."/>
            <person name="Stone C."/>
            <person name="Strader C."/>
            <person name="Tesfaye S."/>
            <person name="Thomson T."/>
            <person name="Thoulutsang Y."/>
            <person name="Thoulutsang D."/>
            <person name="Topham K."/>
            <person name="Topping I."/>
            <person name="Tsamla T."/>
            <person name="Vassiliev H."/>
            <person name="Vo A."/>
            <person name="Wangchuk T."/>
            <person name="Wangdi T."/>
            <person name="Weiand M."/>
            <person name="Wilkinson J."/>
            <person name="Wilson A."/>
            <person name="Yadav S."/>
            <person name="Young G."/>
            <person name="Yu Q."/>
            <person name="Zembek L."/>
            <person name="Zhong D."/>
            <person name="Zimmer A."/>
            <person name="Zwirko Z."/>
            <person name="Jaffe D.B."/>
            <person name="Alvarez P."/>
            <person name="Brockman W."/>
            <person name="Butler J."/>
            <person name="Chin C."/>
            <person name="Gnerre S."/>
            <person name="Grabherr M."/>
            <person name="Kleber M."/>
            <person name="Mauceli E."/>
            <person name="MacCallum I."/>
        </authorList>
    </citation>
    <scope>NUCLEOTIDE SEQUENCE [LARGE SCALE GENOMIC DNA]</scope>
    <source>
        <strain evidence="8">white501</strain>
    </source>
</reference>
<dbReference type="HOGENOM" id="CLU_028365_4_1_1"/>
<feature type="region of interest" description="Disordered" evidence="5">
    <location>
        <begin position="1"/>
        <end position="55"/>
    </location>
</feature>
<feature type="transmembrane region" description="Helical" evidence="6">
    <location>
        <begin position="59"/>
        <end position="78"/>
    </location>
</feature>
<protein>
    <submittedName>
        <fullName evidence="7">GD10098</fullName>
    </submittedName>
</protein>
<feature type="transmembrane region" description="Helical" evidence="6">
    <location>
        <begin position="258"/>
        <end position="279"/>
    </location>
</feature>
<feature type="transmembrane region" description="Helical" evidence="6">
    <location>
        <begin position="451"/>
        <end position="472"/>
    </location>
</feature>
<comment type="subcellular location">
    <subcellularLocation>
        <location evidence="1">Membrane</location>
        <topology evidence="1">Multi-pass membrane protein</topology>
    </subcellularLocation>
</comment>
<dbReference type="PhylomeDB" id="B4QGT3"/>
<dbReference type="AlphaFoldDB" id="B4QGT3"/>
<dbReference type="InterPro" id="IPR011701">
    <property type="entry name" value="MFS"/>
</dbReference>
<evidence type="ECO:0000256" key="5">
    <source>
        <dbReference type="SAM" id="MobiDB-lite"/>
    </source>
</evidence>
<dbReference type="OrthoDB" id="430300at2759"/>
<gene>
    <name evidence="7" type="primary">Dsim\GD10098</name>
    <name evidence="7" type="ORF">Dsim_GD10098</name>
</gene>
<dbReference type="OMA" id="FAFVDWQ"/>
<feature type="transmembrane region" description="Helical" evidence="6">
    <location>
        <begin position="418"/>
        <end position="439"/>
    </location>
</feature>
<evidence type="ECO:0000256" key="6">
    <source>
        <dbReference type="SAM" id="Phobius"/>
    </source>
</evidence>
<dbReference type="GO" id="GO:0002760">
    <property type="term" value="P:positive regulation of antimicrobial humoral response"/>
    <property type="evidence" value="ECO:0007669"/>
    <property type="project" value="EnsemblMetazoa"/>
</dbReference>
<keyword evidence="2 6" id="KW-0812">Transmembrane</keyword>
<accession>B4QGT3</accession>
<dbReference type="GO" id="GO:0016020">
    <property type="term" value="C:membrane"/>
    <property type="evidence" value="ECO:0007669"/>
    <property type="project" value="UniProtKB-SubCell"/>
</dbReference>
<dbReference type="STRING" id="7240.B4QGT3"/>
<feature type="compositionally biased region" description="Polar residues" evidence="5">
    <location>
        <begin position="27"/>
        <end position="38"/>
    </location>
</feature>
<feature type="compositionally biased region" description="Basic and acidic residues" evidence="5">
    <location>
        <begin position="1"/>
        <end position="11"/>
    </location>
</feature>
<feature type="transmembrane region" description="Helical" evidence="6">
    <location>
        <begin position="364"/>
        <end position="383"/>
    </location>
</feature>
<feature type="transmembrane region" description="Helical" evidence="6">
    <location>
        <begin position="124"/>
        <end position="147"/>
    </location>
</feature>
<keyword evidence="4 6" id="KW-0472">Membrane</keyword>
<evidence type="ECO:0000256" key="1">
    <source>
        <dbReference type="ARBA" id="ARBA00004141"/>
    </source>
</evidence>
<evidence type="ECO:0000256" key="2">
    <source>
        <dbReference type="ARBA" id="ARBA00022692"/>
    </source>
</evidence>
<dbReference type="Pfam" id="PF07690">
    <property type="entry name" value="MFS_1"/>
    <property type="match status" value="1"/>
</dbReference>
<evidence type="ECO:0000313" key="8">
    <source>
        <dbReference type="Proteomes" id="UP000000304"/>
    </source>
</evidence>
<organism evidence="7 8">
    <name type="scientific">Drosophila simulans</name>
    <name type="common">Fruit fly</name>
    <dbReference type="NCBI Taxonomy" id="7240"/>
    <lineage>
        <taxon>Eukaryota</taxon>
        <taxon>Metazoa</taxon>
        <taxon>Ecdysozoa</taxon>
        <taxon>Arthropoda</taxon>
        <taxon>Hexapoda</taxon>
        <taxon>Insecta</taxon>
        <taxon>Pterygota</taxon>
        <taxon>Neoptera</taxon>
        <taxon>Endopterygota</taxon>
        <taxon>Diptera</taxon>
        <taxon>Brachycera</taxon>
        <taxon>Muscomorpha</taxon>
        <taxon>Ephydroidea</taxon>
        <taxon>Drosophilidae</taxon>
        <taxon>Drosophila</taxon>
        <taxon>Sophophora</taxon>
    </lineage>
</organism>
<dbReference type="PANTHER" id="PTHR23507">
    <property type="entry name" value="ZGC:174356"/>
    <property type="match status" value="1"/>
</dbReference>
<feature type="transmembrane region" description="Helical" evidence="6">
    <location>
        <begin position="159"/>
        <end position="179"/>
    </location>
</feature>
<dbReference type="InterPro" id="IPR036259">
    <property type="entry name" value="MFS_trans_sf"/>
</dbReference>
<feature type="transmembrane region" description="Helical" evidence="6">
    <location>
        <begin position="230"/>
        <end position="252"/>
    </location>
</feature>
<feature type="transmembrane region" description="Helical" evidence="6">
    <location>
        <begin position="191"/>
        <end position="218"/>
    </location>
</feature>
<dbReference type="CDD" id="cd17386">
    <property type="entry name" value="MFS_SLC46"/>
    <property type="match status" value="1"/>
</dbReference>
<dbReference type="Proteomes" id="UP000000304">
    <property type="component" value="Chromosome 2R"/>
</dbReference>
<feature type="transmembrane region" description="Helical" evidence="6">
    <location>
        <begin position="484"/>
        <end position="504"/>
    </location>
</feature>
<name>B4QGT3_DROSI</name>
<evidence type="ECO:0000256" key="3">
    <source>
        <dbReference type="ARBA" id="ARBA00022989"/>
    </source>
</evidence>
<feature type="transmembrane region" description="Helical" evidence="6">
    <location>
        <begin position="390"/>
        <end position="412"/>
    </location>
</feature>
<keyword evidence="3 6" id="KW-1133">Transmembrane helix</keyword>
<dbReference type="SUPFAM" id="SSF103473">
    <property type="entry name" value="MFS general substrate transporter"/>
    <property type="match status" value="1"/>
</dbReference>
<dbReference type="GO" id="GO:0061059">
    <property type="term" value="P:positive regulation of peptidoglycan recognition protein signaling pathway"/>
    <property type="evidence" value="ECO:0007669"/>
    <property type="project" value="EnsemblMetazoa"/>
</dbReference>
<evidence type="ECO:0000256" key="4">
    <source>
        <dbReference type="ARBA" id="ARBA00023136"/>
    </source>
</evidence>